<keyword evidence="1" id="KW-0547">Nucleotide-binding</keyword>
<keyword evidence="3" id="KW-0067">ATP-binding</keyword>
<dbReference type="InterPro" id="IPR003778">
    <property type="entry name" value="CT_A_B"/>
</dbReference>
<gene>
    <name evidence="5" type="ORF">J0A65_10085</name>
</gene>
<sequence>MFRVLKPGMMSLLTDAGRFGQAGLGLTQGGPVDPFAFGMANILAGNTAQCTALEVTMGGLKLEARQDALICVTGAPLELTVDEQPQPLWQSIKIKAGSHIELGMQTAGLRTYLAVHGGFDIRPAFGSSSTVVREGIGGLKGGKLNAGDELPIGEAVEQAVRKKLPESAIPQYQHNITVSLIPAYQYAAFSATSRAVFFSSTYQVSNQADRMGYRLQGPSVASNTTSMLSEGIALGAVQVPADGQPIVLLNDRQTIGGYPKLGSVLSLDCARLGQCRPGANIQFELISLEQAHNQLMLHHARQQRLLTHLEELDE</sequence>
<keyword evidence="6" id="KW-1185">Reference proteome</keyword>
<dbReference type="SUPFAM" id="SSF50891">
    <property type="entry name" value="Cyclophilin-like"/>
    <property type="match status" value="1"/>
</dbReference>
<evidence type="ECO:0000256" key="1">
    <source>
        <dbReference type="ARBA" id="ARBA00022741"/>
    </source>
</evidence>
<evidence type="ECO:0000259" key="4">
    <source>
        <dbReference type="SMART" id="SM00797"/>
    </source>
</evidence>
<dbReference type="Gene3D" id="2.40.100.10">
    <property type="entry name" value="Cyclophilin-like"/>
    <property type="match status" value="1"/>
</dbReference>
<keyword evidence="2" id="KW-0378">Hydrolase</keyword>
<dbReference type="RefSeq" id="WP_206594054.1">
    <property type="nucleotide sequence ID" value="NZ_JAFKCS010000008.1"/>
</dbReference>
<accession>A0ABS3CSW1</accession>
<dbReference type="NCBIfam" id="TIGR00724">
    <property type="entry name" value="urea_amlyse_rel"/>
    <property type="match status" value="1"/>
</dbReference>
<dbReference type="Pfam" id="PF02626">
    <property type="entry name" value="CT_A_B"/>
    <property type="match status" value="1"/>
</dbReference>
<evidence type="ECO:0000256" key="3">
    <source>
        <dbReference type="ARBA" id="ARBA00022840"/>
    </source>
</evidence>
<dbReference type="Proteomes" id="UP000663992">
    <property type="component" value="Unassembled WGS sequence"/>
</dbReference>
<dbReference type="InterPro" id="IPR052708">
    <property type="entry name" value="PxpC"/>
</dbReference>
<evidence type="ECO:0000256" key="2">
    <source>
        <dbReference type="ARBA" id="ARBA00022801"/>
    </source>
</evidence>
<dbReference type="PANTHER" id="PTHR43309">
    <property type="entry name" value="5-OXOPROLINASE SUBUNIT C"/>
    <property type="match status" value="1"/>
</dbReference>
<comment type="caution">
    <text evidence="5">The sequence shown here is derived from an EMBL/GenBank/DDBJ whole genome shotgun (WGS) entry which is preliminary data.</text>
</comment>
<dbReference type="InterPro" id="IPR029000">
    <property type="entry name" value="Cyclophilin-like_dom_sf"/>
</dbReference>
<dbReference type="PANTHER" id="PTHR43309:SF4">
    <property type="entry name" value="CARBOXYLTRANSFERASE DOMAIN-CONTAINING PROTEIN"/>
    <property type="match status" value="1"/>
</dbReference>
<reference evidence="5 6" key="1">
    <citation type="submission" date="2021-03" db="EMBL/GenBank/DDBJ databases">
        <title>novel species isolated from a fishpond in China.</title>
        <authorList>
            <person name="Lu H."/>
            <person name="Cai Z."/>
        </authorList>
    </citation>
    <scope>NUCLEOTIDE SEQUENCE [LARGE SCALE GENOMIC DNA]</scope>
    <source>
        <strain evidence="5 6">Y57</strain>
    </source>
</reference>
<name>A0ABS3CSW1_9ALTE</name>
<proteinExistence type="predicted"/>
<dbReference type="SMART" id="SM00797">
    <property type="entry name" value="AHS2"/>
    <property type="match status" value="1"/>
</dbReference>
<protein>
    <submittedName>
        <fullName evidence="5">Biotin-dependent carboxyltransferase</fullName>
    </submittedName>
</protein>
<dbReference type="EMBL" id="JAFKCS010000008">
    <property type="protein sequence ID" value="MBN7820213.1"/>
    <property type="molecule type" value="Genomic_DNA"/>
</dbReference>
<feature type="domain" description="Carboxyltransferase" evidence="4">
    <location>
        <begin position="23"/>
        <end position="301"/>
    </location>
</feature>
<evidence type="ECO:0000313" key="6">
    <source>
        <dbReference type="Proteomes" id="UP000663992"/>
    </source>
</evidence>
<evidence type="ECO:0000313" key="5">
    <source>
        <dbReference type="EMBL" id="MBN7820213.1"/>
    </source>
</evidence>
<organism evidence="5 6">
    <name type="scientific">Bowmanella yangjiangensis</name>
    <dbReference type="NCBI Taxonomy" id="2811230"/>
    <lineage>
        <taxon>Bacteria</taxon>
        <taxon>Pseudomonadati</taxon>
        <taxon>Pseudomonadota</taxon>
        <taxon>Gammaproteobacteria</taxon>
        <taxon>Alteromonadales</taxon>
        <taxon>Alteromonadaceae</taxon>
        <taxon>Bowmanella</taxon>
    </lineage>
</organism>